<dbReference type="Gene3D" id="3.80.10.10">
    <property type="entry name" value="Ribonuclease Inhibitor"/>
    <property type="match status" value="1"/>
</dbReference>
<feature type="signal peptide" evidence="1">
    <location>
        <begin position="1"/>
        <end position="19"/>
    </location>
</feature>
<proteinExistence type="predicted"/>
<gene>
    <name evidence="2" type="ORF">PRLR5076_00200</name>
</gene>
<keyword evidence="1" id="KW-0732">Signal</keyword>
<protein>
    <recommendedName>
        <fullName evidence="4">Leucine rich repeat protein</fullName>
    </recommendedName>
</protein>
<accession>A0A9R1CVT9</accession>
<keyword evidence="3" id="KW-1185">Reference proteome</keyword>
<dbReference type="AlphaFoldDB" id="A0A9R1CVT9"/>
<dbReference type="InterPro" id="IPR032675">
    <property type="entry name" value="LRR_dom_sf"/>
</dbReference>
<dbReference type="EMBL" id="BPUB01000001">
    <property type="protein sequence ID" value="GJG57169.1"/>
    <property type="molecule type" value="Genomic_DNA"/>
</dbReference>
<dbReference type="Proteomes" id="UP000825483">
    <property type="component" value="Unassembled WGS sequence"/>
</dbReference>
<organism evidence="2 3">
    <name type="scientific">Prevotella lacticifex</name>
    <dbReference type="NCBI Taxonomy" id="2854755"/>
    <lineage>
        <taxon>Bacteria</taxon>
        <taxon>Pseudomonadati</taxon>
        <taxon>Bacteroidota</taxon>
        <taxon>Bacteroidia</taxon>
        <taxon>Bacteroidales</taxon>
        <taxon>Prevotellaceae</taxon>
        <taxon>Prevotella</taxon>
    </lineage>
</organism>
<comment type="caution">
    <text evidence="2">The sequence shown here is derived from an EMBL/GenBank/DDBJ whole genome shotgun (WGS) entry which is preliminary data.</text>
</comment>
<sequence length="956" mass="106300">MVMTALITILLAVFGSVQNAVGGVKVTAGQTWRGTTFVTVTVENAGEFADHLNNDNCELLTTYGSTTTFIYDGNANSADLAALSKLTNERINLSKLVLVDLDSPEKKIEAINKIKLNENAKYLALPDAGAELTKHDDQLFTDLRNSKNNPQLKGVAYYYKEGKSYTCYSSNEGDVHILTEMTEDVTKVNGQGNSNLDIDYLKISGNLNAKDISANTNTDVYYDENGHFAFTDNYNVSSADNYREMDKNAKGDRNGVAFDGSNGVKKLDLKDAIFSNINDLTLSETKLIGASSVTVVIPSSVDELPADFLHVNGANNIKSIHIPYNITKIGYRAFYGLNNLNHITTTDKDGNLIDKGYGKKTELKEFTAKDGTKFSDQVVIDEVDSTAGSAVFSTNLKEIDTWAFASMIKVKDVYNLSTKAPVCQVNAFGTNPCTGNNGFSPNGGITRADFQNHGWIAVLHYPSSIQGMDEEKLYTDVTRDYTITDADGNADGKGNVIKWPNQSEFIRSYQQATNGYLWNAWDAPRTAWSNLGTFDINLKNGETSSGSYGYQMSQEIANTLFNNSAKKDKSAIFYHTSADGKSDVDNGDWQKTVYKGTNEQLYDNDYRGWHQFVLATSFNYEEPDVPSHNFSYINDNGWWTICVPFNMTRAEVRKIFGNRPDGEEPGKPHVCEFTGVLRDATYTGNTKTDLVGKIVLKFDRDVYNYVYDDSGKKTGDRQDDDVVIKAGVPYLLQPDFKKKSDGSLEFYPAQQVLIDERCRAVSQVELRKGVKDGVVTVEATDKDGKGTGKYYKFIGNYWQTEMPRYAYFLAWYDKEQVATFFWQEEFPDQKLNWNAYTAIIGYEWKEGDDKIYVPQGKFGNVHWYTRHNNDNANGQSVFGDDSFTTTGSAKANGPENVSIEAAGNTADGITKVHFGDRTIDIFHGKVYNLNGQYVGDSLDGLPKGIYIAAGKKYVVK</sequence>
<name>A0A9R1CVT9_9BACT</name>
<evidence type="ECO:0000313" key="3">
    <source>
        <dbReference type="Proteomes" id="UP000825483"/>
    </source>
</evidence>
<dbReference type="Pfam" id="PF13306">
    <property type="entry name" value="LRR_5"/>
    <property type="match status" value="1"/>
</dbReference>
<evidence type="ECO:0000313" key="2">
    <source>
        <dbReference type="EMBL" id="GJG57169.1"/>
    </source>
</evidence>
<feature type="chain" id="PRO_5040342768" description="Leucine rich repeat protein" evidence="1">
    <location>
        <begin position="20"/>
        <end position="956"/>
    </location>
</feature>
<evidence type="ECO:0000256" key="1">
    <source>
        <dbReference type="SAM" id="SignalP"/>
    </source>
</evidence>
<dbReference type="InterPro" id="IPR026906">
    <property type="entry name" value="LRR_5"/>
</dbReference>
<reference evidence="2" key="1">
    <citation type="journal article" date="2022" name="Int. J. Syst. Evol. Microbiol.">
        <title>Prevotella lacticifex sp. nov., isolated from the rumen of cows.</title>
        <authorList>
            <person name="Shinkai T."/>
            <person name="Ikeyama N."/>
            <person name="Kumagai M."/>
            <person name="Ohmori H."/>
            <person name="Sakamoto M."/>
            <person name="Ohkuma M."/>
            <person name="Mitsumori M."/>
        </authorList>
    </citation>
    <scope>NUCLEOTIDE SEQUENCE</scope>
    <source>
        <strain evidence="2">R5076</strain>
    </source>
</reference>
<evidence type="ECO:0008006" key="4">
    <source>
        <dbReference type="Google" id="ProtNLM"/>
    </source>
</evidence>